<sequence>MKSFFLPVAVLVSAAMAQTTSVCGADYIVEACLGSEKAKLAACGHSDYDCSCAAWQAILTCYNNCPNDSRLHSDVGQKDIFCGHASQFPSKATAAPSASKTNNVTPTQTPNQNQVEDDASNTDDESGTSTSTSSPATNTNSAAYLALNAGGVLAAVAGVVAVVL</sequence>
<keyword evidence="3" id="KW-0732">Signal</keyword>
<feature type="compositionally biased region" description="Low complexity" evidence="1">
    <location>
        <begin position="127"/>
        <end position="137"/>
    </location>
</feature>
<evidence type="ECO:0000256" key="3">
    <source>
        <dbReference type="SAM" id="SignalP"/>
    </source>
</evidence>
<evidence type="ECO:0008006" key="6">
    <source>
        <dbReference type="Google" id="ProtNLM"/>
    </source>
</evidence>
<keyword evidence="2" id="KW-0812">Transmembrane</keyword>
<gene>
    <name evidence="4" type="ORF">QC761_402880</name>
</gene>
<keyword evidence="5" id="KW-1185">Reference proteome</keyword>
<evidence type="ECO:0000313" key="4">
    <source>
        <dbReference type="EMBL" id="KAK4643082.1"/>
    </source>
</evidence>
<name>A0ABR0FIE1_9PEZI</name>
<proteinExistence type="predicted"/>
<comment type="caution">
    <text evidence="4">The sequence shown here is derived from an EMBL/GenBank/DDBJ whole genome shotgun (WGS) entry which is preliminary data.</text>
</comment>
<keyword evidence="2" id="KW-0472">Membrane</keyword>
<keyword evidence="2" id="KW-1133">Transmembrane helix</keyword>
<dbReference type="EMBL" id="JAFFGZ010000006">
    <property type="protein sequence ID" value="KAK4643082.1"/>
    <property type="molecule type" value="Genomic_DNA"/>
</dbReference>
<feature type="chain" id="PRO_5045318157" description="GPI anchored serine-threonine rich protein" evidence="3">
    <location>
        <begin position="18"/>
        <end position="164"/>
    </location>
</feature>
<protein>
    <recommendedName>
        <fullName evidence="6">GPI anchored serine-threonine rich protein</fullName>
    </recommendedName>
</protein>
<dbReference type="Proteomes" id="UP001322138">
    <property type="component" value="Unassembled WGS sequence"/>
</dbReference>
<feature type="compositionally biased region" description="Low complexity" evidence="1">
    <location>
        <begin position="91"/>
        <end position="114"/>
    </location>
</feature>
<evidence type="ECO:0000256" key="2">
    <source>
        <dbReference type="SAM" id="Phobius"/>
    </source>
</evidence>
<feature type="compositionally biased region" description="Acidic residues" evidence="1">
    <location>
        <begin position="115"/>
        <end position="126"/>
    </location>
</feature>
<reference evidence="4 5" key="1">
    <citation type="journal article" date="2023" name="bioRxiv">
        <title>High-quality genome assemblies of four members of thePodospora anserinaspecies complex.</title>
        <authorList>
            <person name="Ament-Velasquez S.L."/>
            <person name="Vogan A.A."/>
            <person name="Wallerman O."/>
            <person name="Hartmann F."/>
            <person name="Gautier V."/>
            <person name="Silar P."/>
            <person name="Giraud T."/>
            <person name="Johannesson H."/>
        </authorList>
    </citation>
    <scope>NUCLEOTIDE SEQUENCE [LARGE SCALE GENOMIC DNA]</scope>
    <source>
        <strain evidence="4 5">CBS 112042</strain>
    </source>
</reference>
<feature type="signal peptide" evidence="3">
    <location>
        <begin position="1"/>
        <end position="17"/>
    </location>
</feature>
<dbReference type="GeneID" id="87898047"/>
<evidence type="ECO:0000256" key="1">
    <source>
        <dbReference type="SAM" id="MobiDB-lite"/>
    </source>
</evidence>
<dbReference type="RefSeq" id="XP_062732058.1">
    <property type="nucleotide sequence ID" value="XM_062878565.1"/>
</dbReference>
<evidence type="ECO:0000313" key="5">
    <source>
        <dbReference type="Proteomes" id="UP001322138"/>
    </source>
</evidence>
<feature type="transmembrane region" description="Helical" evidence="2">
    <location>
        <begin position="142"/>
        <end position="163"/>
    </location>
</feature>
<organism evidence="4 5">
    <name type="scientific">Podospora bellae-mahoneyi</name>
    <dbReference type="NCBI Taxonomy" id="2093777"/>
    <lineage>
        <taxon>Eukaryota</taxon>
        <taxon>Fungi</taxon>
        <taxon>Dikarya</taxon>
        <taxon>Ascomycota</taxon>
        <taxon>Pezizomycotina</taxon>
        <taxon>Sordariomycetes</taxon>
        <taxon>Sordariomycetidae</taxon>
        <taxon>Sordariales</taxon>
        <taxon>Podosporaceae</taxon>
        <taxon>Podospora</taxon>
    </lineage>
</organism>
<accession>A0ABR0FIE1</accession>
<feature type="region of interest" description="Disordered" evidence="1">
    <location>
        <begin position="91"/>
        <end position="137"/>
    </location>
</feature>